<dbReference type="Proteomes" id="UP001148737">
    <property type="component" value="Unassembled WGS sequence"/>
</dbReference>
<dbReference type="EMBL" id="JANAKD010002710">
    <property type="protein sequence ID" value="KAJ3473038.1"/>
    <property type="molecule type" value="Genomic_DNA"/>
</dbReference>
<gene>
    <name evidence="1" type="ORF">NLG97_g10554</name>
</gene>
<accession>A0ACC1QD34</accession>
<organism evidence="1 2">
    <name type="scientific">Lecanicillium saksenae</name>
    <dbReference type="NCBI Taxonomy" id="468837"/>
    <lineage>
        <taxon>Eukaryota</taxon>
        <taxon>Fungi</taxon>
        <taxon>Dikarya</taxon>
        <taxon>Ascomycota</taxon>
        <taxon>Pezizomycotina</taxon>
        <taxon>Sordariomycetes</taxon>
        <taxon>Hypocreomycetidae</taxon>
        <taxon>Hypocreales</taxon>
        <taxon>Cordycipitaceae</taxon>
        <taxon>Lecanicillium</taxon>
    </lineage>
</organism>
<name>A0ACC1QD34_9HYPO</name>
<reference evidence="1" key="1">
    <citation type="submission" date="2022-07" db="EMBL/GenBank/DDBJ databases">
        <title>Genome Sequence of Lecanicillium saksenae.</title>
        <authorList>
            <person name="Buettner E."/>
        </authorList>
    </citation>
    <scope>NUCLEOTIDE SEQUENCE</scope>
    <source>
        <strain evidence="1">VT-O1</strain>
    </source>
</reference>
<protein>
    <submittedName>
        <fullName evidence="1">Uncharacterized protein</fullName>
    </submittedName>
</protein>
<proteinExistence type="predicted"/>
<comment type="caution">
    <text evidence="1">The sequence shown here is derived from an EMBL/GenBank/DDBJ whole genome shotgun (WGS) entry which is preliminary data.</text>
</comment>
<evidence type="ECO:0000313" key="2">
    <source>
        <dbReference type="Proteomes" id="UP001148737"/>
    </source>
</evidence>
<evidence type="ECO:0000313" key="1">
    <source>
        <dbReference type="EMBL" id="KAJ3473038.1"/>
    </source>
</evidence>
<keyword evidence="2" id="KW-1185">Reference proteome</keyword>
<sequence>MSILPSWLPVPSVARARAAGRKFRQCTYEYHEAMDKYLDGRDPGAKWQDMDSVSTMMKERAEIFRRLNLSIQGRAAADLGVAWAMNANANSLVPWMIWEISRDAVLLEQIQEEIAPYVRVAQPNNEFGSAVWLAPELEHIDVDGLLTKCPLLKGAYIETLRLYTGSWAMKQTVKDMVIGERGKEQSFFVKEGTYVHSPQDLHQMDPEYYPDPKEFLPQRHIRETEDKNGKLVRTAEMGTLKPYSGGPAMCKGRAFATREMLVYPAVLLSLYEFVAPEGKGWVMPKTEKRAATRHPRTPMTVWIRRKKF</sequence>